<keyword evidence="4 9" id="KW-0808">Transferase</keyword>
<protein>
    <recommendedName>
        <fullName evidence="9">Probable butyrate kinase</fullName>
        <shortName evidence="9">BK</shortName>
        <ecNumber evidence="9">2.7.2.7</ecNumber>
    </recommendedName>
    <alternativeName>
        <fullName evidence="9">Branched-chain carboxylic acid kinase</fullName>
    </alternativeName>
</protein>
<keyword evidence="3 9" id="KW-0963">Cytoplasm</keyword>
<dbReference type="CDD" id="cd24011">
    <property type="entry name" value="ASKHA_NBD_BK"/>
    <property type="match status" value="1"/>
</dbReference>
<evidence type="ECO:0000256" key="7">
    <source>
        <dbReference type="ARBA" id="ARBA00022840"/>
    </source>
</evidence>
<comment type="similarity">
    <text evidence="2 9 10">Belongs to the acetokinase family.</text>
</comment>
<dbReference type="Proteomes" id="UP000215215">
    <property type="component" value="Unassembled WGS sequence"/>
</dbReference>
<evidence type="ECO:0000256" key="9">
    <source>
        <dbReference type="HAMAP-Rule" id="MF_00542"/>
    </source>
</evidence>
<sequence length="355" mass="38857">MYKILVINPGSTSTKSALFDDESSVFNINISHSPPELAKFPEIIDQFTWRCEVIKSMLNERGITLNSIDAVVGRGGLLNAIPGGTYSVNEKMMSDLRRGVQGEHASNLGGLMAYEFASSLEIPAFIVDPVVVDELDEVARISGIPDIKRRSIFHALNQKQVARLAARELKKSYDEINLIVVHMGGGISVGVHKKGKVVDVNNALNGEGPFTPERSGSLPVWDLVKLVLSGKYTRDELKKKITGKGGLVAYLGTNDLREVREKMNRGNEKAKLLYEAMAYQISKEIGACATVLRGDIQGIVLSGGLAHDNAFIELIRRSVNFIAKIFVFPGGDEMKALAMGALRVLRGEERAKVYK</sequence>
<evidence type="ECO:0000256" key="3">
    <source>
        <dbReference type="ARBA" id="ARBA00022490"/>
    </source>
</evidence>
<evidence type="ECO:0000256" key="5">
    <source>
        <dbReference type="ARBA" id="ARBA00022741"/>
    </source>
</evidence>
<dbReference type="PANTHER" id="PTHR21060:SF3">
    <property type="entry name" value="BUTYRATE KINASE 2-RELATED"/>
    <property type="match status" value="1"/>
</dbReference>
<dbReference type="AlphaFoldDB" id="A0A235BX04"/>
<proteinExistence type="inferred from homology"/>
<evidence type="ECO:0000256" key="2">
    <source>
        <dbReference type="ARBA" id="ARBA00008748"/>
    </source>
</evidence>
<evidence type="ECO:0000313" key="12">
    <source>
        <dbReference type="Proteomes" id="UP000215215"/>
    </source>
</evidence>
<dbReference type="Gene3D" id="3.30.420.40">
    <property type="match status" value="2"/>
</dbReference>
<keyword evidence="7 9" id="KW-0067">ATP-binding</keyword>
<dbReference type="GO" id="GO:0005737">
    <property type="term" value="C:cytoplasm"/>
    <property type="evidence" value="ECO:0007669"/>
    <property type="project" value="UniProtKB-SubCell"/>
</dbReference>
<evidence type="ECO:0000256" key="8">
    <source>
        <dbReference type="ARBA" id="ARBA00048596"/>
    </source>
</evidence>
<dbReference type="NCBIfam" id="TIGR02707">
    <property type="entry name" value="butyr_kinase"/>
    <property type="match status" value="1"/>
</dbReference>
<keyword evidence="5 9" id="KW-0547">Nucleotide-binding</keyword>
<accession>A0A235BX04</accession>
<dbReference type="InterPro" id="IPR000890">
    <property type="entry name" value="Aliphatic_acid_kin_short-chain"/>
</dbReference>
<dbReference type="Pfam" id="PF00871">
    <property type="entry name" value="Acetate_kinase"/>
    <property type="match status" value="1"/>
</dbReference>
<dbReference type="InterPro" id="IPR023865">
    <property type="entry name" value="Aliphatic_acid_kinase_CS"/>
</dbReference>
<dbReference type="PROSITE" id="PS01076">
    <property type="entry name" value="ACETATE_KINASE_2"/>
    <property type="match status" value="1"/>
</dbReference>
<name>A0A235BX04_UNCW3</name>
<dbReference type="GO" id="GO:0047761">
    <property type="term" value="F:butyrate kinase activity"/>
    <property type="evidence" value="ECO:0007669"/>
    <property type="project" value="UniProtKB-UniRule"/>
</dbReference>
<dbReference type="EC" id="2.7.2.7" evidence="9"/>
<comment type="catalytic activity">
    <reaction evidence="8 9">
        <text>butanoate + ATP = butanoyl phosphate + ADP</text>
        <dbReference type="Rhea" id="RHEA:13585"/>
        <dbReference type="ChEBI" id="CHEBI:17968"/>
        <dbReference type="ChEBI" id="CHEBI:30616"/>
        <dbReference type="ChEBI" id="CHEBI:58079"/>
        <dbReference type="ChEBI" id="CHEBI:456216"/>
        <dbReference type="EC" id="2.7.2.7"/>
    </reaction>
</comment>
<evidence type="ECO:0000256" key="1">
    <source>
        <dbReference type="ARBA" id="ARBA00004496"/>
    </source>
</evidence>
<dbReference type="HAMAP" id="MF_00542">
    <property type="entry name" value="Butyrate_kinase"/>
    <property type="match status" value="1"/>
</dbReference>
<dbReference type="PIRSF" id="PIRSF036458">
    <property type="entry name" value="Butyrate_kin"/>
    <property type="match status" value="1"/>
</dbReference>
<organism evidence="11 12">
    <name type="scientific">candidate division WOR-3 bacterium JGI_Cruoil_03_44_89</name>
    <dbReference type="NCBI Taxonomy" id="1973748"/>
    <lineage>
        <taxon>Bacteria</taxon>
        <taxon>Bacteria division WOR-3</taxon>
    </lineage>
</organism>
<dbReference type="PRINTS" id="PR00471">
    <property type="entry name" value="ACETATEKNASE"/>
</dbReference>
<evidence type="ECO:0000256" key="10">
    <source>
        <dbReference type="RuleBase" id="RU003835"/>
    </source>
</evidence>
<comment type="subcellular location">
    <subcellularLocation>
        <location evidence="1 9">Cytoplasm</location>
    </subcellularLocation>
</comment>
<evidence type="ECO:0000313" key="11">
    <source>
        <dbReference type="EMBL" id="OYD16893.1"/>
    </source>
</evidence>
<dbReference type="SUPFAM" id="SSF53067">
    <property type="entry name" value="Actin-like ATPase domain"/>
    <property type="match status" value="2"/>
</dbReference>
<dbReference type="GO" id="GO:0008776">
    <property type="term" value="F:acetate kinase activity"/>
    <property type="evidence" value="ECO:0007669"/>
    <property type="project" value="TreeGrafter"/>
</dbReference>
<dbReference type="EMBL" id="NOZQ01000045">
    <property type="protein sequence ID" value="OYD16893.1"/>
    <property type="molecule type" value="Genomic_DNA"/>
</dbReference>
<comment type="caution">
    <text evidence="11">The sequence shown here is derived from an EMBL/GenBank/DDBJ whole genome shotgun (WGS) entry which is preliminary data.</text>
</comment>
<dbReference type="InterPro" id="IPR011245">
    <property type="entry name" value="Butyrate_kin"/>
</dbReference>
<dbReference type="GO" id="GO:0005524">
    <property type="term" value="F:ATP binding"/>
    <property type="evidence" value="ECO:0007669"/>
    <property type="project" value="UniProtKB-KW"/>
</dbReference>
<keyword evidence="6 9" id="KW-0418">Kinase</keyword>
<dbReference type="NCBIfam" id="NF002834">
    <property type="entry name" value="PRK03011.1-5"/>
    <property type="match status" value="1"/>
</dbReference>
<dbReference type="InterPro" id="IPR043129">
    <property type="entry name" value="ATPase_NBD"/>
</dbReference>
<evidence type="ECO:0000256" key="4">
    <source>
        <dbReference type="ARBA" id="ARBA00022679"/>
    </source>
</evidence>
<reference evidence="11 12" key="1">
    <citation type="submission" date="2017-07" db="EMBL/GenBank/DDBJ databases">
        <title>Recovery of genomes from metagenomes via a dereplication, aggregation, and scoring strategy.</title>
        <authorList>
            <person name="Sieber C.M."/>
            <person name="Probst A.J."/>
            <person name="Sharrar A."/>
            <person name="Thomas B.C."/>
            <person name="Hess M."/>
            <person name="Tringe S.G."/>
            <person name="Banfield J.F."/>
        </authorList>
    </citation>
    <scope>NUCLEOTIDE SEQUENCE [LARGE SCALE GENOMIC DNA]</scope>
    <source>
        <strain evidence="11">JGI_Cruoil_03_44_89</strain>
    </source>
</reference>
<dbReference type="GO" id="GO:0006083">
    <property type="term" value="P:acetate metabolic process"/>
    <property type="evidence" value="ECO:0007669"/>
    <property type="project" value="TreeGrafter"/>
</dbReference>
<evidence type="ECO:0000256" key="6">
    <source>
        <dbReference type="ARBA" id="ARBA00022777"/>
    </source>
</evidence>
<gene>
    <name evidence="9 11" type="primary">buk</name>
    <name evidence="11" type="ORF">CH333_02270</name>
</gene>
<dbReference type="PROSITE" id="PS01075">
    <property type="entry name" value="ACETATE_KINASE_1"/>
    <property type="match status" value="1"/>
</dbReference>
<dbReference type="PANTHER" id="PTHR21060">
    <property type="entry name" value="ACETATE KINASE"/>
    <property type="match status" value="1"/>
</dbReference>